<keyword evidence="1" id="KW-1133">Transmembrane helix</keyword>
<evidence type="ECO:0000313" key="3">
    <source>
        <dbReference type="Proteomes" id="UP000246316"/>
    </source>
</evidence>
<organism evidence="2 3">
    <name type="scientific">Erwinia phage Cronus</name>
    <dbReference type="NCBI Taxonomy" id="2163633"/>
    <lineage>
        <taxon>Viruses</taxon>
        <taxon>Duplodnaviria</taxon>
        <taxon>Heunggongvirae</taxon>
        <taxon>Uroviricota</taxon>
        <taxon>Caudoviricetes</taxon>
        <taxon>Pantevenvirales</taxon>
        <taxon>Straboviridae</taxon>
        <taxon>Tevenvirinae</taxon>
        <taxon>Risoevirus</taxon>
        <taxon>Risoevirus cronus</taxon>
        <taxon>Roskildevirus cronus</taxon>
    </lineage>
</organism>
<dbReference type="GeneID" id="65112578"/>
<dbReference type="KEGG" id="vg:65112578"/>
<dbReference type="EMBL" id="MH059636">
    <property type="protein sequence ID" value="AWD90576.1"/>
    <property type="molecule type" value="Genomic_DNA"/>
</dbReference>
<evidence type="ECO:0000313" key="2">
    <source>
        <dbReference type="EMBL" id="AWD90576.1"/>
    </source>
</evidence>
<reference evidence="2" key="1">
    <citation type="submission" date="2018-03" db="EMBL/GenBank/DDBJ databases">
        <title>Phage therapy in agriculture - a green tech approach to combat plant pathogenic bacteria.</title>
        <authorList>
            <person name="Carstens A.B."/>
            <person name="Djurhuus A.M."/>
            <person name="Hansen L.H."/>
        </authorList>
    </citation>
    <scope>NUCLEOTIDE SEQUENCE [LARGE SCALE GENOMIC DNA]</scope>
</reference>
<evidence type="ECO:0000256" key="1">
    <source>
        <dbReference type="SAM" id="Phobius"/>
    </source>
</evidence>
<dbReference type="Proteomes" id="UP000246316">
    <property type="component" value="Segment"/>
</dbReference>
<proteinExistence type="predicted"/>
<name>A0A2S1GMH1_9CAUD</name>
<accession>A0A2S1GMH1</accession>
<keyword evidence="3" id="KW-1185">Reference proteome</keyword>
<sequence>MISNHSDFNKRFNRNRSFIVWVWRIMLAVILVFWIGVGFAGYKIYQNVDFSHGLQGVVNQVWTGEKVE</sequence>
<feature type="transmembrane region" description="Helical" evidence="1">
    <location>
        <begin position="21"/>
        <end position="42"/>
    </location>
</feature>
<protein>
    <submittedName>
        <fullName evidence="2">Uncharacterized protein</fullName>
    </submittedName>
</protein>
<keyword evidence="1" id="KW-0812">Transmembrane</keyword>
<keyword evidence="1" id="KW-0472">Membrane</keyword>
<dbReference type="Pfam" id="PF23906">
    <property type="entry name" value="DUF7248"/>
    <property type="match status" value="1"/>
</dbReference>
<dbReference type="RefSeq" id="YP_010095084.1">
    <property type="nucleotide sequence ID" value="NC_055743.1"/>
</dbReference>
<dbReference type="InterPro" id="IPR055672">
    <property type="entry name" value="DUF7248"/>
</dbReference>